<reference evidence="3 4" key="1">
    <citation type="journal article" date="2011" name="Proc. Natl. Acad. Sci. U.S.A.">
        <title>Evolutionary erosion of yeast sex chromosomes by mating-type switching accidents.</title>
        <authorList>
            <person name="Gordon J.L."/>
            <person name="Armisen D."/>
            <person name="Proux-Wera E."/>
            <person name="Oheigeartaigh S.S."/>
            <person name="Byrne K.P."/>
            <person name="Wolfe K.H."/>
        </authorList>
    </citation>
    <scope>NUCLEOTIDE SEQUENCE [LARGE SCALE GENOMIC DNA]</scope>
    <source>
        <strain evidence="4">ATCC 10597 / BCRC 20456 / CBS 421 / NBRC 0211 / NRRL Y-12639</strain>
    </source>
</reference>
<evidence type="ECO:0000256" key="2">
    <source>
        <dbReference type="SAM" id="MobiDB-lite"/>
    </source>
</evidence>
<dbReference type="HOGENOM" id="CLU_436841_0_0_1"/>
<dbReference type="OrthoDB" id="5376259at2759"/>
<evidence type="ECO:0000256" key="1">
    <source>
        <dbReference type="SAM" id="Coils"/>
    </source>
</evidence>
<feature type="coiled-coil region" evidence="1">
    <location>
        <begin position="313"/>
        <end position="446"/>
    </location>
</feature>
<name>J7S4N5_NAUDC</name>
<evidence type="ECO:0000313" key="4">
    <source>
        <dbReference type="Proteomes" id="UP000000689"/>
    </source>
</evidence>
<dbReference type="GeneID" id="13927020"/>
<feature type="region of interest" description="Disordered" evidence="2">
    <location>
        <begin position="1"/>
        <end position="49"/>
    </location>
</feature>
<proteinExistence type="predicted"/>
<gene>
    <name evidence="3" type="primary">NDAI0G05680</name>
    <name evidence="3" type="ordered locus">NDAI_0G05680</name>
</gene>
<dbReference type="Proteomes" id="UP000000689">
    <property type="component" value="Chromosome 7"/>
</dbReference>
<dbReference type="STRING" id="1071378.J7S4N5"/>
<accession>J7S4N5</accession>
<dbReference type="OMA" id="DHILEKM"/>
<feature type="compositionally biased region" description="Polar residues" evidence="2">
    <location>
        <begin position="7"/>
        <end position="28"/>
    </location>
</feature>
<dbReference type="KEGG" id="ndi:NDAI_0G05680"/>
<dbReference type="eggNOG" id="ENOG502RYJ3">
    <property type="taxonomic scope" value="Eukaryota"/>
</dbReference>
<dbReference type="AlphaFoldDB" id="J7S4N5"/>
<sequence>MGKIKNTKPSSKSSMKSIGVTINNSTDTRPVAAEMSDDKDVGEIANDADSVIKGDDDEESKITPVKNNSICDVVGKKDTKTQNSVDFNGDQTNMVNLTKKYTKDDSGVITATDMIVTSENVLPGGIFDDSNIKRFQNEDLVKEQEKTLELSKHLKKEEESNQNLHQQLIEKEKELNDFKSKFLLCQETYTSQMSKLSEELENTKKVFENKEALFGERIQETVHELECQLAKRYETKFKNQIIEYKSKLEEEKKGYVTSCQRAITGYNNIESFVKNLKLFEYDIGPIIVKCFSEKETDLSLRFSQKYEVGGFYTADVDDQLHKFEKEIDDYKEKIVDLQKKYDQRLNSEEIKNSELEKLEGLNKKYKDSIEERNGKLSELQTDLSRNEKKLEELRAQNFNLLNDKQSLIDDLKKLKDTQADIISNTFLELRKQLNESTENVKTLNGKYVDKINELNIANDMLGKERKEKMEKIEYSNLQASQIEFLEEKINIIVGDLREALTFNIVRSTRPDVTKELYNLLMVDKIDDLNLTQLQNIIKNMILLFEIPFDQFMGKVPFLVISLKYEKALLAFFANRVFYHLYNQRIDFKELSKEAYLQFMKSKSMNNINHPLQPILEELYRVVVTKI</sequence>
<dbReference type="InterPro" id="IPR021750">
    <property type="entry name" value="Sid4-like"/>
</dbReference>
<evidence type="ECO:0000313" key="3">
    <source>
        <dbReference type="EMBL" id="CCK73551.1"/>
    </source>
</evidence>
<keyword evidence="1" id="KW-0175">Coiled coil</keyword>
<dbReference type="EMBL" id="HE580273">
    <property type="protein sequence ID" value="CCK73551.1"/>
    <property type="molecule type" value="Genomic_DNA"/>
</dbReference>
<dbReference type="RefSeq" id="XP_003980227.1">
    <property type="nucleotide sequence ID" value="XM_003980178.1"/>
</dbReference>
<feature type="coiled-coil region" evidence="1">
    <location>
        <begin position="141"/>
        <end position="213"/>
    </location>
</feature>
<organism evidence="3 4">
    <name type="scientific">Naumovozyma dairenensis (strain ATCC 10597 / BCRC 20456 / CBS 421 / NBRC 0211 / NRRL Y-12639)</name>
    <name type="common">Saccharomyces dairenensis</name>
    <dbReference type="NCBI Taxonomy" id="1071378"/>
    <lineage>
        <taxon>Eukaryota</taxon>
        <taxon>Fungi</taxon>
        <taxon>Dikarya</taxon>
        <taxon>Ascomycota</taxon>
        <taxon>Saccharomycotina</taxon>
        <taxon>Saccharomycetes</taxon>
        <taxon>Saccharomycetales</taxon>
        <taxon>Saccharomycetaceae</taxon>
        <taxon>Naumovozyma</taxon>
    </lineage>
</organism>
<dbReference type="Pfam" id="PF11778">
    <property type="entry name" value="SID"/>
    <property type="match status" value="1"/>
</dbReference>
<protein>
    <submittedName>
        <fullName evidence="3">Uncharacterized protein</fullName>
    </submittedName>
</protein>
<keyword evidence="4" id="KW-1185">Reference proteome</keyword>